<sequence length="418" mass="45282">MSSEDYGEGRPRSWDDEDVRTPRQSRRITPRTGRLVSPPTRPLRRPGPPPSLLHEFERAGLLDGLSGPDRSARMGVLNTLIEDGASIDDLRGAARGDRLAHLLLDHALSPKGRYSIDDIARKVGVTVDDARRWFRAIGRGASADGTFYDDGDLDLARGLEHYRDLGLDESAIFAAARVLGRNLWTVAGAADSLLQERLEATREHPEVALRYAVEMRRIVDFEAQILAHLIATALRHQLRSDAVGIAGDSNLQVRGAQEVGVCFADLVGFTLLGEQAEPADLGRVAERLDRVATDLVSPPVRLVKTIGDAVMMVSPDPNALAHVALDLVQAARAEGLPQLRAGIAWGTAVPSAGDWFGRPVAMAGRVVTVAPSQEVVVTGEFYDELDSDEFWGEPAGSHRLEGIDAPQKLFGIGRRSVA</sequence>
<evidence type="ECO:0000256" key="2">
    <source>
        <dbReference type="SAM" id="MobiDB-lite"/>
    </source>
</evidence>
<dbReference type="PANTHER" id="PTHR43081:SF19">
    <property type="entry name" value="PH-SENSITIVE ADENYLATE CYCLASE RV1264"/>
    <property type="match status" value="1"/>
</dbReference>
<feature type="compositionally biased region" description="Pro residues" evidence="2">
    <location>
        <begin position="39"/>
        <end position="50"/>
    </location>
</feature>
<dbReference type="InterPro" id="IPR029787">
    <property type="entry name" value="Nucleotide_cyclase"/>
</dbReference>
<dbReference type="AlphaFoldDB" id="A0A402BXH1"/>
<accession>A0A402BXH1</accession>
<name>A0A402BXH1_RHOWR</name>
<dbReference type="Pfam" id="PF16701">
    <property type="entry name" value="Ad_Cy_reg"/>
    <property type="match status" value="1"/>
</dbReference>
<organism evidence="4 5">
    <name type="scientific">Rhodococcus wratislaviensis</name>
    <name type="common">Tsukamurella wratislaviensis</name>
    <dbReference type="NCBI Taxonomy" id="44752"/>
    <lineage>
        <taxon>Bacteria</taxon>
        <taxon>Bacillati</taxon>
        <taxon>Actinomycetota</taxon>
        <taxon>Actinomycetes</taxon>
        <taxon>Mycobacteriales</taxon>
        <taxon>Nocardiaceae</taxon>
        <taxon>Rhodococcus</taxon>
    </lineage>
</organism>
<feature type="domain" description="Guanylate cyclase" evidence="3">
    <location>
        <begin position="260"/>
        <end position="367"/>
    </location>
</feature>
<dbReference type="SMART" id="SM00044">
    <property type="entry name" value="CYCc"/>
    <property type="match status" value="1"/>
</dbReference>
<dbReference type="SUPFAM" id="SSF55073">
    <property type="entry name" value="Nucleotide cyclase"/>
    <property type="match status" value="1"/>
</dbReference>
<dbReference type="CDD" id="cd07302">
    <property type="entry name" value="CHD"/>
    <property type="match status" value="1"/>
</dbReference>
<protein>
    <submittedName>
        <fullName evidence="4">Adenylate cyclase</fullName>
    </submittedName>
</protein>
<reference evidence="4 5" key="1">
    <citation type="submission" date="2018-11" db="EMBL/GenBank/DDBJ databases">
        <title>Microbial catabolism of amino acid.</title>
        <authorList>
            <person name="Hibi M."/>
            <person name="Ogawa J."/>
        </authorList>
    </citation>
    <scope>NUCLEOTIDE SEQUENCE [LARGE SCALE GENOMIC DNA]</scope>
    <source>
        <strain evidence="4 5">C31-06</strain>
    </source>
</reference>
<evidence type="ECO:0000256" key="1">
    <source>
        <dbReference type="ARBA" id="ARBA00005381"/>
    </source>
</evidence>
<dbReference type="EMBL" id="BHYM01000001">
    <property type="protein sequence ID" value="GCE36088.1"/>
    <property type="molecule type" value="Genomic_DNA"/>
</dbReference>
<dbReference type="GO" id="GO:0035556">
    <property type="term" value="P:intracellular signal transduction"/>
    <property type="evidence" value="ECO:0007669"/>
    <property type="project" value="InterPro"/>
</dbReference>
<dbReference type="GO" id="GO:0006171">
    <property type="term" value="P:cAMP biosynthetic process"/>
    <property type="evidence" value="ECO:0007669"/>
    <property type="project" value="TreeGrafter"/>
</dbReference>
<proteinExistence type="inferred from homology"/>
<dbReference type="Proteomes" id="UP000287519">
    <property type="component" value="Unassembled WGS sequence"/>
</dbReference>
<evidence type="ECO:0000313" key="4">
    <source>
        <dbReference type="EMBL" id="GCE36088.1"/>
    </source>
</evidence>
<gene>
    <name evidence="4" type="ORF">Rhow_000032</name>
</gene>
<keyword evidence="5" id="KW-1185">Reference proteome</keyword>
<dbReference type="InterPro" id="IPR001054">
    <property type="entry name" value="A/G_cyclase"/>
</dbReference>
<dbReference type="InterPro" id="IPR032026">
    <property type="entry name" value="Ad_Cy_reg"/>
</dbReference>
<dbReference type="GO" id="GO:0004016">
    <property type="term" value="F:adenylate cyclase activity"/>
    <property type="evidence" value="ECO:0007669"/>
    <property type="project" value="UniProtKB-ARBA"/>
</dbReference>
<evidence type="ECO:0000259" key="3">
    <source>
        <dbReference type="PROSITE" id="PS50125"/>
    </source>
</evidence>
<comment type="caution">
    <text evidence="4">The sequence shown here is derived from an EMBL/GenBank/DDBJ whole genome shotgun (WGS) entry which is preliminary data.</text>
</comment>
<dbReference type="Gene3D" id="3.30.70.1230">
    <property type="entry name" value="Nucleotide cyclase"/>
    <property type="match status" value="1"/>
</dbReference>
<dbReference type="PANTHER" id="PTHR43081">
    <property type="entry name" value="ADENYLATE CYCLASE, TERMINAL-DIFFERENTIATION SPECIFIC-RELATED"/>
    <property type="match status" value="1"/>
</dbReference>
<dbReference type="Pfam" id="PF00211">
    <property type="entry name" value="Guanylate_cyc"/>
    <property type="match status" value="1"/>
</dbReference>
<dbReference type="PROSITE" id="PS50125">
    <property type="entry name" value="GUANYLATE_CYCLASE_2"/>
    <property type="match status" value="1"/>
</dbReference>
<feature type="region of interest" description="Disordered" evidence="2">
    <location>
        <begin position="1"/>
        <end position="50"/>
    </location>
</feature>
<dbReference type="InterPro" id="IPR050697">
    <property type="entry name" value="Adenylyl/Guanylyl_Cyclase_3/4"/>
</dbReference>
<comment type="similarity">
    <text evidence="1">Belongs to the adenylyl cyclase class-3 family.</text>
</comment>
<evidence type="ECO:0000313" key="5">
    <source>
        <dbReference type="Proteomes" id="UP000287519"/>
    </source>
</evidence>